<evidence type="ECO:0000313" key="4">
    <source>
        <dbReference type="Proteomes" id="UP001516023"/>
    </source>
</evidence>
<evidence type="ECO:0000313" key="3">
    <source>
        <dbReference type="EMBL" id="KAL3785965.1"/>
    </source>
</evidence>
<organism evidence="3 4">
    <name type="scientific">Cyclotella cryptica</name>
    <dbReference type="NCBI Taxonomy" id="29204"/>
    <lineage>
        <taxon>Eukaryota</taxon>
        <taxon>Sar</taxon>
        <taxon>Stramenopiles</taxon>
        <taxon>Ochrophyta</taxon>
        <taxon>Bacillariophyta</taxon>
        <taxon>Coscinodiscophyceae</taxon>
        <taxon>Thalassiosirophycidae</taxon>
        <taxon>Stephanodiscales</taxon>
        <taxon>Stephanodiscaceae</taxon>
        <taxon>Cyclotella</taxon>
    </lineage>
</organism>
<feature type="repeat" description="PPR" evidence="1">
    <location>
        <begin position="711"/>
        <end position="745"/>
    </location>
</feature>
<dbReference type="PANTHER" id="PTHR47938">
    <property type="entry name" value="RESPIRATORY COMPLEX I CHAPERONE (CIA84), PUTATIVE (AFU_ORTHOLOGUE AFUA_2G06020)-RELATED"/>
    <property type="match status" value="1"/>
</dbReference>
<gene>
    <name evidence="3" type="ORF">HJC23_005674</name>
</gene>
<protein>
    <submittedName>
        <fullName evidence="3">Uncharacterized protein</fullName>
    </submittedName>
</protein>
<dbReference type="Proteomes" id="UP001516023">
    <property type="component" value="Unassembled WGS sequence"/>
</dbReference>
<proteinExistence type="predicted"/>
<dbReference type="PANTHER" id="PTHR47938:SF35">
    <property type="entry name" value="PENTATRICOPEPTIDE REPEAT-CONTAINING PROTEIN 4, MITOCHONDRIAL-RELATED"/>
    <property type="match status" value="1"/>
</dbReference>
<dbReference type="AlphaFoldDB" id="A0ABD3PCW1"/>
<accession>A0ABD3PCW1</accession>
<dbReference type="InterPro" id="IPR011990">
    <property type="entry name" value="TPR-like_helical_dom_sf"/>
</dbReference>
<dbReference type="Pfam" id="PF13812">
    <property type="entry name" value="PPR_3"/>
    <property type="match status" value="1"/>
</dbReference>
<keyword evidence="4" id="KW-1185">Reference proteome</keyword>
<feature type="region of interest" description="Disordered" evidence="2">
    <location>
        <begin position="90"/>
        <end position="128"/>
    </location>
</feature>
<comment type="caution">
    <text evidence="3">The sequence shown here is derived from an EMBL/GenBank/DDBJ whole genome shotgun (WGS) entry which is preliminary data.</text>
</comment>
<dbReference type="Gene3D" id="1.25.40.10">
    <property type="entry name" value="Tetratricopeptide repeat domain"/>
    <property type="match status" value="3"/>
</dbReference>
<reference evidence="3 4" key="1">
    <citation type="journal article" date="2020" name="G3 (Bethesda)">
        <title>Improved Reference Genome for Cyclotella cryptica CCMP332, a Model for Cell Wall Morphogenesis, Salinity Adaptation, and Lipid Production in Diatoms (Bacillariophyta).</title>
        <authorList>
            <person name="Roberts W.R."/>
            <person name="Downey K.M."/>
            <person name="Ruck E.C."/>
            <person name="Traller J.C."/>
            <person name="Alverson A.J."/>
        </authorList>
    </citation>
    <scope>NUCLEOTIDE SEQUENCE [LARGE SCALE GENOMIC DNA]</scope>
    <source>
        <strain evidence="3 4">CCMP332</strain>
    </source>
</reference>
<dbReference type="PROSITE" id="PS51375">
    <property type="entry name" value="PPR"/>
    <property type="match status" value="1"/>
</dbReference>
<dbReference type="InterPro" id="IPR002885">
    <property type="entry name" value="PPR_rpt"/>
</dbReference>
<dbReference type="EMBL" id="JABMIG020000205">
    <property type="protein sequence ID" value="KAL3785965.1"/>
    <property type="molecule type" value="Genomic_DNA"/>
</dbReference>
<evidence type="ECO:0000256" key="2">
    <source>
        <dbReference type="SAM" id="MobiDB-lite"/>
    </source>
</evidence>
<name>A0ABD3PCW1_9STRA</name>
<evidence type="ECO:0000256" key="1">
    <source>
        <dbReference type="PROSITE-ProRule" id="PRU00708"/>
    </source>
</evidence>
<sequence>MMILSRRCASIALSNRRHRCISTRSTDLRSVAAAHSPASSLVRHGVVASDGLIPVFSSFEQQKNRYAHSRWSSGGRSSFAKLSKVNKKGADNKASEDSLGASSTLTSHSDDVDTLGDPSISDDSSLDDITDPFTDDPILETATYEAWHDATREKLRDLSLSTDKILTTLPSSKSDIDSILQLMTQWKEFSTGITPDMHALSPFRKENPQYPPSEFMTSVTFEAATKCQTLLTHILAANKATPQNQVQAYNLAMKTCAAIYHPSSGDRSEDILEAYGEKFGGDMDQAPSIECYKVVLEGHDRSCSSYFRDDPDSIMKEGRITPGEKAWEILNLLSGVSAWGDLYLKPDLEFYSQTISVMRNTLLDWKGRGRKCIEDARYDELATKSLNVFKDMESLFEEQQTKLGELSLYEWHCILRAYGDVIAVVSRVGSRRDERYKQTVEDLLHRLEECISKNAENILLSVKRNNSDGGTSQDLMEVIQRIIEQAYTNTISSRLISNKGRGHFEDLNASLNNESNSQKIFDRMKARSIAASPETRFLFPPPSQNHYEALLECVCECLHNQYSTPESNIVMTRLAEFPHNKAVRLLEELEELHSQSASIQPIDGSLYSKVVWANCQVVFWKAILDRVKYFDVADFIQDMLQKIIEKHERGLITFSSYSDATKMFNATFRFYSKRSKYKGGGMGRRLASRTLRLFKVFEHWQGQSDGMIKPDEVTFSLILRILRDNDSIGSAQSFLSRMEMSGFKPNEKHYLAAMQSRPRVGPNVSSFDSPVKVESMLRHAKDIYAKDGSMKPTTKLFTACISAFGGSPKHNNISKILDLTNELNDLYEKTHDDAFKPDIMFYSAVLDALSKTKDDSALHHALRVLEDIETKHDRGDLDSGPSRFAYTSVLHAISKSSISNGAKMAEDLIQRMIKRSNDLNDKSILPDRVTYTALLQVLANSGRADATERAEEWFNEMKLKYRNGDDSMRPNKMTYTAMINCWSNRPEAPPERVERILAEMEEDYERGFIDSKPDAFVYGSIIKAWSKSRLEDKANRAWKLYNRMKAKYESGDIEMQPNDIIITSIIATCGHSASSKVARTNALKVLIECISEIKSNDYITTSPTTFSTLLKAIKFNVPDDDTRRPLASSIFQLCCREGQLDNSVLDALQRVQPELYAQLPVRVQERSFGMETGIPPKWMRNVRK</sequence>